<dbReference type="AlphaFoldDB" id="A0AAD7N153"/>
<accession>A0AAD7N153</accession>
<dbReference type="EMBL" id="JARKIB010000100">
    <property type="protein sequence ID" value="KAJ7741078.1"/>
    <property type="molecule type" value="Genomic_DNA"/>
</dbReference>
<dbReference type="Proteomes" id="UP001215598">
    <property type="component" value="Unassembled WGS sequence"/>
</dbReference>
<gene>
    <name evidence="2" type="ORF">B0H16DRAFT_1694123</name>
</gene>
<name>A0AAD7N153_9AGAR</name>
<feature type="region of interest" description="Disordered" evidence="1">
    <location>
        <begin position="136"/>
        <end position="155"/>
    </location>
</feature>
<evidence type="ECO:0000313" key="2">
    <source>
        <dbReference type="EMBL" id="KAJ7741078.1"/>
    </source>
</evidence>
<sequence>MCQNLRLPRNPCTKINLTNANQDQHDSIRSPTPTAINRAATWNTVNSEPKFDDAWTLRLLGRPEIRERVRISLPPARLQVESQRTLLNLREWTGLRLTLTRGVVLSKLRAPETRANENPTARTVCGGEKGEKGCGGVEVGWSGEDEGRKGGGARARMPLPREAEADGNHCRNEPAGRIHESRRGRGSSRVQARRCTRGKGKGAGGEGGESAESACRDRKDGTAGIRRRAANAGVKVRVGIGEGDSGGRTFFTHKSVPRIVRQALCGGVRGNDEGGKRGECGWTDAARESKIQDAE</sequence>
<evidence type="ECO:0000313" key="3">
    <source>
        <dbReference type="Proteomes" id="UP001215598"/>
    </source>
</evidence>
<proteinExistence type="predicted"/>
<feature type="compositionally biased region" description="Basic and acidic residues" evidence="1">
    <location>
        <begin position="164"/>
        <end position="183"/>
    </location>
</feature>
<organism evidence="2 3">
    <name type="scientific">Mycena metata</name>
    <dbReference type="NCBI Taxonomy" id="1033252"/>
    <lineage>
        <taxon>Eukaryota</taxon>
        <taxon>Fungi</taxon>
        <taxon>Dikarya</taxon>
        <taxon>Basidiomycota</taxon>
        <taxon>Agaricomycotina</taxon>
        <taxon>Agaricomycetes</taxon>
        <taxon>Agaricomycetidae</taxon>
        <taxon>Agaricales</taxon>
        <taxon>Marasmiineae</taxon>
        <taxon>Mycenaceae</taxon>
        <taxon>Mycena</taxon>
    </lineage>
</organism>
<feature type="region of interest" description="Disordered" evidence="1">
    <location>
        <begin position="164"/>
        <end position="220"/>
    </location>
</feature>
<feature type="compositionally biased region" description="Basic and acidic residues" evidence="1">
    <location>
        <begin position="270"/>
        <end position="295"/>
    </location>
</feature>
<evidence type="ECO:0000256" key="1">
    <source>
        <dbReference type="SAM" id="MobiDB-lite"/>
    </source>
</evidence>
<reference evidence="2" key="1">
    <citation type="submission" date="2023-03" db="EMBL/GenBank/DDBJ databases">
        <title>Massive genome expansion in bonnet fungi (Mycena s.s.) driven by repeated elements and novel gene families across ecological guilds.</title>
        <authorList>
            <consortium name="Lawrence Berkeley National Laboratory"/>
            <person name="Harder C.B."/>
            <person name="Miyauchi S."/>
            <person name="Viragh M."/>
            <person name="Kuo A."/>
            <person name="Thoen E."/>
            <person name="Andreopoulos B."/>
            <person name="Lu D."/>
            <person name="Skrede I."/>
            <person name="Drula E."/>
            <person name="Henrissat B."/>
            <person name="Morin E."/>
            <person name="Kohler A."/>
            <person name="Barry K."/>
            <person name="LaButti K."/>
            <person name="Morin E."/>
            <person name="Salamov A."/>
            <person name="Lipzen A."/>
            <person name="Mereny Z."/>
            <person name="Hegedus B."/>
            <person name="Baldrian P."/>
            <person name="Stursova M."/>
            <person name="Weitz H."/>
            <person name="Taylor A."/>
            <person name="Grigoriev I.V."/>
            <person name="Nagy L.G."/>
            <person name="Martin F."/>
            <person name="Kauserud H."/>
        </authorList>
    </citation>
    <scope>NUCLEOTIDE SEQUENCE</scope>
    <source>
        <strain evidence="2">CBHHK182m</strain>
    </source>
</reference>
<comment type="caution">
    <text evidence="2">The sequence shown here is derived from an EMBL/GenBank/DDBJ whole genome shotgun (WGS) entry which is preliminary data.</text>
</comment>
<feature type="compositionally biased region" description="Basic residues" evidence="1">
    <location>
        <begin position="184"/>
        <end position="200"/>
    </location>
</feature>
<protein>
    <submittedName>
        <fullName evidence="2">Uncharacterized protein</fullName>
    </submittedName>
</protein>
<feature type="region of interest" description="Disordered" evidence="1">
    <location>
        <begin position="269"/>
        <end position="295"/>
    </location>
</feature>
<keyword evidence="3" id="KW-1185">Reference proteome</keyword>